<name>A0AAV7R8T4_PLEWA</name>
<dbReference type="InterPro" id="IPR003593">
    <property type="entry name" value="AAA+_ATPase"/>
</dbReference>
<dbReference type="SUPFAM" id="SSF56672">
    <property type="entry name" value="DNA/RNA polymerases"/>
    <property type="match status" value="1"/>
</dbReference>
<dbReference type="Pfam" id="PF00005">
    <property type="entry name" value="ABC_tran"/>
    <property type="match status" value="2"/>
</dbReference>
<keyword evidence="13" id="KW-0445">Lipid transport</keyword>
<comment type="catalytic activity">
    <reaction evidence="19">
        <text>17beta-estradiol 17-O-(beta-D-glucuronate)(in) + ATP + H2O = 17beta-estradiol 17-O-(beta-D-glucuronate)(out) + ADP + phosphate + H(+)</text>
        <dbReference type="Rhea" id="RHEA:60128"/>
        <dbReference type="ChEBI" id="CHEBI:15377"/>
        <dbReference type="ChEBI" id="CHEBI:15378"/>
        <dbReference type="ChEBI" id="CHEBI:30616"/>
        <dbReference type="ChEBI" id="CHEBI:43474"/>
        <dbReference type="ChEBI" id="CHEBI:82961"/>
        <dbReference type="ChEBI" id="CHEBI:456216"/>
    </reaction>
    <physiologicalReaction direction="left-to-right" evidence="19">
        <dbReference type="Rhea" id="RHEA:60129"/>
    </physiologicalReaction>
</comment>
<feature type="transmembrane region" description="Helical" evidence="24">
    <location>
        <begin position="1267"/>
        <end position="1286"/>
    </location>
</feature>
<evidence type="ECO:0000313" key="27">
    <source>
        <dbReference type="EMBL" id="KAJ1148508.1"/>
    </source>
</evidence>
<dbReference type="EC" id="7.6.2.3" evidence="15"/>
<evidence type="ECO:0000256" key="17">
    <source>
        <dbReference type="ARBA" id="ARBA00034696"/>
    </source>
</evidence>
<sequence>MYSPVGDLVGVKCFQEDVLIHGSSWDEHNQRVHLVLKRLDDASLTLKDDRCKFGRQEITWVGARKELVDSTCKLATPESKEDPLRCSSDPDGTGDASERSSPAPGVHEGAREDEFGGRQVTAAPVLSVPGSPELCFAMDWLLPELCGSSPSDPLPVWESGSIGYCFNQLLLNALPHLLLAVMSACYVGTPRFPGSEDLPRPSWKCRIAVSFLFALLSVINIILGVVFPQQGTISLKVLVGGISALAWITHIVALLKLYRSAYCIYRGPWALVPVVLLPVPTLVITLVWYSQNGLASHPLQAGPIMKLLITGLQLTCLAAYLLAFLAPIPTQRGFGSINDPSDHAPLLIDSGVLLPDWGYFGEDGESWLSRFFYLWLNPLMQRGYQKKLNRPQDVYRLPRRLRTVSIRQRFNACWRAKMAASEHVPGVTKGSGRTGDNSQAPTEGVNSTFATPPDFQKKVHLLSVLNATFGVRYYLLGLLRLAGGMLAFAGPLLLNLLVNFMETRQEPLSHGVLFAVGLFASSFVGAVLRNQFTYEVNKVMLMVRAAVVSAIYRKALRVNGTTLSHFSTGEIVNFMSTDTDRLINFCPSFHELWSLPVQFAVTLYLLYLQVGVAFLGGLGIALLLVPLNKYIANRIMANNKEMLAHKDSRVKLMTEVLYGIRVIKFYTWEKHFAAKVNNFRKKELKSLRALKYLDAVCVYLWAALPVVISILTFITYVLLGHELTAAKVFTALALVGMLILPLNNFPWVLNGILEAKVSLNRIQRFLELSDQDLAAYYSADAPLDSSSALEVHNAVFSWVPPGLASDSVRVSNEEQGRKGALEAVIEHLAVKEGSLVGIVGKVGCGKSSLLAAITGELNRKGGVMYISGREQGFGLAAQEPWIQFATVRENILFGRGFNARFYQEVIEACALTDDLNVLPAGDQTEVGENGVTLSGGQKARIALARAVYQDKQIYLLDDPLAAVDADVARHLLEKCILGILKHKTRILCTHRTEFLEKADTVVLMDNGKVLQIGTPAEILPLVETTPKQREKVTKKLEKASEELSIEEEEGAMELEHPEGLAMAAEEEKKEGAVAFMVYASYWKAVGTCLSASVLLALLLMQASRNVSDWWLSHWISNLQTKTGNISLTELGPSGFSPQLLLFFPGGLVSPVTRVHSSYQNSSKEVDFYLTVYGAIAVANTVFTVLRAFLFAFGTIRAATVIHGKLLRRVLKATVTFFDTTPMGRIINRFSSDLYCVDDSLPFILNIFLANVFGLLGMVVMISYGLPWIVLVMVPLAVLYFYIQRYYRHTSRELKRLYSITLSPIYTHFSETLTGLSTIRASRATDRFEQDNEERLERNQRCLYVSNTAMQWLDIRLQMIGVIVVTAIAVIAIAQHQKESGDPGLVGLALSYALSVTNLLSGLISSFTQTETMMVSVERAEEYSSDLPMEPQADDLQVSSDWPSQGNVVFRNAFLAYRPGLPNALDGVDFTIFPGERVGIVGRTGSGKSTIFLALFRMMELDKGQILIDNVNTQLVGLEALRSKLAIIPQDPFLFSGTVRENLDPWGGHSDTELFDVLEQCHLKEVVTRMGGLDSEVGERGKSLSMGQRQLVCLARALLTQAKVLCIDEATASVDQKTDQVLQQTIRERFADKTVLTIAHRLNTIMDSDRVLVMHAGKVAELDSPRLLCDKPDSFFFHLIHSGEK</sequence>
<dbReference type="InterPro" id="IPR036640">
    <property type="entry name" value="ABC1_TM_sf"/>
</dbReference>
<dbReference type="EC" id="7.6.2.2" evidence="3"/>
<dbReference type="GO" id="GO:0016323">
    <property type="term" value="C:basolateral plasma membrane"/>
    <property type="evidence" value="ECO:0007669"/>
    <property type="project" value="UniProtKB-SubCell"/>
</dbReference>
<feature type="domain" description="ABC transmembrane type-1" evidence="26">
    <location>
        <begin position="475"/>
        <end position="754"/>
    </location>
</feature>
<dbReference type="FunFam" id="3.40.50.300:FF:001090">
    <property type="entry name" value="ATP-binding cassette subfamily C member 10"/>
    <property type="match status" value="1"/>
</dbReference>
<protein>
    <recommendedName>
        <fullName evidence="21">ATP-binding cassette sub-family C member 10</fullName>
        <ecNumber evidence="3">7.6.2.2</ecNumber>
        <ecNumber evidence="15">7.6.2.3</ecNumber>
    </recommendedName>
    <alternativeName>
        <fullName evidence="22">Multidrug resistance-associated protein 7</fullName>
    </alternativeName>
</protein>
<dbReference type="PANTHER" id="PTHR24223:SF330">
    <property type="entry name" value="ATP-BINDING CASSETTE SUB-FAMILY C MEMBER 10"/>
    <property type="match status" value="1"/>
</dbReference>
<feature type="transmembrane region" description="Helical" evidence="24">
    <location>
        <begin position="269"/>
        <end position="289"/>
    </location>
</feature>
<feature type="transmembrane region" description="Helical" evidence="24">
    <location>
        <begin position="512"/>
        <end position="532"/>
    </location>
</feature>
<evidence type="ECO:0000256" key="10">
    <source>
        <dbReference type="ARBA" id="ARBA00022840"/>
    </source>
</evidence>
<comment type="catalytic activity">
    <reaction evidence="18">
        <text>leukotriene C4(in) + ATP + H2O = leukotriene C4(out) + ADP + phosphate + H(+)</text>
        <dbReference type="Rhea" id="RHEA:38963"/>
        <dbReference type="ChEBI" id="CHEBI:15377"/>
        <dbReference type="ChEBI" id="CHEBI:15378"/>
        <dbReference type="ChEBI" id="CHEBI:30616"/>
        <dbReference type="ChEBI" id="CHEBI:43474"/>
        <dbReference type="ChEBI" id="CHEBI:57973"/>
        <dbReference type="ChEBI" id="CHEBI:456216"/>
    </reaction>
    <physiologicalReaction direction="left-to-right" evidence="18">
        <dbReference type="Rhea" id="RHEA:38964"/>
    </physiologicalReaction>
</comment>
<feature type="transmembrane region" description="Helical" evidence="24">
    <location>
        <begin position="233"/>
        <end position="257"/>
    </location>
</feature>
<feature type="transmembrane region" description="Helical" evidence="24">
    <location>
        <begin position="1167"/>
        <end position="1189"/>
    </location>
</feature>
<feature type="domain" description="ABC transporter" evidence="25">
    <location>
        <begin position="1447"/>
        <end position="1680"/>
    </location>
</feature>
<dbReference type="PROSITE" id="PS50929">
    <property type="entry name" value="ABC_TM1F"/>
    <property type="match status" value="2"/>
</dbReference>
<dbReference type="FunFam" id="3.40.50.300:FF:000163">
    <property type="entry name" value="Multidrug resistance-associated protein member 4"/>
    <property type="match status" value="1"/>
</dbReference>
<comment type="similarity">
    <text evidence="2">Belongs to the ABC transporter superfamily. ABCC family. Conjugate transporter (TC 3.A.1.208) subfamily.</text>
</comment>
<evidence type="ECO:0000256" key="5">
    <source>
        <dbReference type="ARBA" id="ARBA00022475"/>
    </source>
</evidence>
<keyword evidence="28" id="KW-1185">Reference proteome</keyword>
<dbReference type="GO" id="GO:0015431">
    <property type="term" value="F:ABC-type glutathione S-conjugate transporter activity"/>
    <property type="evidence" value="ECO:0007669"/>
    <property type="project" value="UniProtKB-EC"/>
</dbReference>
<evidence type="ECO:0000256" key="7">
    <source>
        <dbReference type="ARBA" id="ARBA00022692"/>
    </source>
</evidence>
<keyword evidence="9" id="KW-0547">Nucleotide-binding</keyword>
<dbReference type="Gene3D" id="1.20.1560.10">
    <property type="entry name" value="ABC transporter type 1, transmembrane domain"/>
    <property type="match status" value="2"/>
</dbReference>
<reference evidence="27" key="1">
    <citation type="journal article" date="2022" name="bioRxiv">
        <title>Sequencing and chromosome-scale assembly of the giantPleurodeles waltlgenome.</title>
        <authorList>
            <person name="Brown T."/>
            <person name="Elewa A."/>
            <person name="Iarovenko S."/>
            <person name="Subramanian E."/>
            <person name="Araus A.J."/>
            <person name="Petzold A."/>
            <person name="Susuki M."/>
            <person name="Suzuki K.-i.T."/>
            <person name="Hayashi T."/>
            <person name="Toyoda A."/>
            <person name="Oliveira C."/>
            <person name="Osipova E."/>
            <person name="Leigh N.D."/>
            <person name="Simon A."/>
            <person name="Yun M.H."/>
        </authorList>
    </citation>
    <scope>NUCLEOTIDE SEQUENCE</scope>
    <source>
        <strain evidence="27">20211129_DDA</strain>
        <tissue evidence="27">Liver</tissue>
    </source>
</reference>
<keyword evidence="11" id="KW-1278">Translocase</keyword>
<dbReference type="Gene3D" id="3.40.50.300">
    <property type="entry name" value="P-loop containing nucleotide triphosphate hydrolases"/>
    <property type="match status" value="2"/>
</dbReference>
<evidence type="ECO:0000256" key="24">
    <source>
        <dbReference type="SAM" id="Phobius"/>
    </source>
</evidence>
<feature type="region of interest" description="Disordered" evidence="23">
    <location>
        <begin position="425"/>
        <end position="445"/>
    </location>
</feature>
<feature type="transmembrane region" description="Helical" evidence="24">
    <location>
        <begin position="481"/>
        <end position="500"/>
    </location>
</feature>
<comment type="catalytic activity">
    <reaction evidence="20">
        <text>an S-substituted glutathione(in) + ATP + H2O = an S-substituted glutathione(out) + ADP + phosphate + H(+)</text>
        <dbReference type="Rhea" id="RHEA:19121"/>
        <dbReference type="ChEBI" id="CHEBI:15377"/>
        <dbReference type="ChEBI" id="CHEBI:15378"/>
        <dbReference type="ChEBI" id="CHEBI:30616"/>
        <dbReference type="ChEBI" id="CHEBI:43474"/>
        <dbReference type="ChEBI" id="CHEBI:90779"/>
        <dbReference type="ChEBI" id="CHEBI:456216"/>
        <dbReference type="EC" id="7.6.2.3"/>
    </reaction>
    <physiologicalReaction direction="left-to-right" evidence="20">
        <dbReference type="Rhea" id="RHEA:19122"/>
    </physiologicalReaction>
</comment>
<feature type="transmembrane region" description="Helical" evidence="24">
    <location>
        <begin position="692"/>
        <end position="719"/>
    </location>
</feature>
<feature type="domain" description="ABC transporter" evidence="25">
    <location>
        <begin position="808"/>
        <end position="1031"/>
    </location>
</feature>
<dbReference type="SUPFAM" id="SSF52540">
    <property type="entry name" value="P-loop containing nucleoside triphosphate hydrolases"/>
    <property type="match status" value="2"/>
</dbReference>
<evidence type="ECO:0000256" key="20">
    <source>
        <dbReference type="ARBA" id="ARBA00048007"/>
    </source>
</evidence>
<feature type="transmembrane region" description="Helical" evidence="24">
    <location>
        <begin position="1242"/>
        <end position="1261"/>
    </location>
</feature>
<feature type="domain" description="ABC transmembrane type-1" evidence="26">
    <location>
        <begin position="1093"/>
        <end position="1411"/>
    </location>
</feature>
<feature type="transmembrane region" description="Helical" evidence="24">
    <location>
        <begin position="1384"/>
        <end position="1403"/>
    </location>
</feature>
<feature type="transmembrane region" description="Helical" evidence="24">
    <location>
        <begin position="169"/>
        <end position="187"/>
    </location>
</feature>
<keyword evidence="7 24" id="KW-0812">Transmembrane</keyword>
<evidence type="ECO:0000256" key="13">
    <source>
        <dbReference type="ARBA" id="ARBA00023055"/>
    </source>
</evidence>
<dbReference type="EMBL" id="JANPWB010000009">
    <property type="protein sequence ID" value="KAJ1148508.1"/>
    <property type="molecule type" value="Genomic_DNA"/>
</dbReference>
<dbReference type="CDD" id="cd03244">
    <property type="entry name" value="ABCC_MRP_domain2"/>
    <property type="match status" value="1"/>
</dbReference>
<evidence type="ECO:0000256" key="4">
    <source>
        <dbReference type="ARBA" id="ARBA00022448"/>
    </source>
</evidence>
<evidence type="ECO:0000256" key="12">
    <source>
        <dbReference type="ARBA" id="ARBA00022989"/>
    </source>
</evidence>
<keyword evidence="4" id="KW-0813">Transport</keyword>
<feature type="transmembrane region" description="Helical" evidence="24">
    <location>
        <begin position="731"/>
        <end position="753"/>
    </location>
</feature>
<keyword evidence="12 24" id="KW-1133">Transmembrane helix</keyword>
<comment type="subcellular location">
    <subcellularLocation>
        <location evidence="17">Basal cell membrane</location>
        <topology evidence="17">Multi-pass membrane protein</topology>
    </subcellularLocation>
    <subcellularLocation>
        <location evidence="1">Basolateral cell membrane</location>
        <topology evidence="1">Multi-pass membrane protein</topology>
    </subcellularLocation>
</comment>
<dbReference type="PROSITE" id="PS50893">
    <property type="entry name" value="ABC_TRANSPORTER_2"/>
    <property type="match status" value="2"/>
</dbReference>
<dbReference type="FunFam" id="1.20.1560.10:FF:000037">
    <property type="entry name" value="ATP-binding cassette subfamily C member 10"/>
    <property type="match status" value="1"/>
</dbReference>
<evidence type="ECO:0000256" key="9">
    <source>
        <dbReference type="ARBA" id="ARBA00022741"/>
    </source>
</evidence>
<dbReference type="Proteomes" id="UP001066276">
    <property type="component" value="Chromosome 5"/>
</dbReference>
<evidence type="ECO:0000256" key="6">
    <source>
        <dbReference type="ARBA" id="ARBA00022553"/>
    </source>
</evidence>
<keyword evidence="8" id="KW-0677">Repeat</keyword>
<evidence type="ECO:0000256" key="15">
    <source>
        <dbReference type="ARBA" id="ARBA00024220"/>
    </source>
</evidence>
<evidence type="ECO:0000256" key="23">
    <source>
        <dbReference type="SAM" id="MobiDB-lite"/>
    </source>
</evidence>
<feature type="transmembrane region" description="Helical" evidence="24">
    <location>
        <begin position="304"/>
        <end position="326"/>
    </location>
</feature>
<organism evidence="27 28">
    <name type="scientific">Pleurodeles waltl</name>
    <name type="common">Iberian ribbed newt</name>
    <dbReference type="NCBI Taxonomy" id="8319"/>
    <lineage>
        <taxon>Eukaryota</taxon>
        <taxon>Metazoa</taxon>
        <taxon>Chordata</taxon>
        <taxon>Craniata</taxon>
        <taxon>Vertebrata</taxon>
        <taxon>Euteleostomi</taxon>
        <taxon>Amphibia</taxon>
        <taxon>Batrachia</taxon>
        <taxon>Caudata</taxon>
        <taxon>Salamandroidea</taxon>
        <taxon>Salamandridae</taxon>
        <taxon>Pleurodelinae</taxon>
        <taxon>Pleurodeles</taxon>
    </lineage>
</organism>
<evidence type="ECO:0000256" key="22">
    <source>
        <dbReference type="ARBA" id="ARBA00082787"/>
    </source>
</evidence>
<comment type="caution">
    <text evidence="27">The sequence shown here is derived from an EMBL/GenBank/DDBJ whole genome shotgun (WGS) entry which is preliminary data.</text>
</comment>
<evidence type="ECO:0000256" key="11">
    <source>
        <dbReference type="ARBA" id="ARBA00022967"/>
    </source>
</evidence>
<proteinExistence type="inferred from homology"/>
<evidence type="ECO:0000256" key="21">
    <source>
        <dbReference type="ARBA" id="ARBA00067405"/>
    </source>
</evidence>
<dbReference type="Gene3D" id="3.30.70.270">
    <property type="match status" value="1"/>
</dbReference>
<dbReference type="GO" id="GO:0005524">
    <property type="term" value="F:ATP binding"/>
    <property type="evidence" value="ECO:0007669"/>
    <property type="project" value="UniProtKB-KW"/>
</dbReference>
<feature type="transmembrane region" description="Helical" evidence="24">
    <location>
        <begin position="459"/>
        <end position="475"/>
    </location>
</feature>
<dbReference type="InterPro" id="IPR017871">
    <property type="entry name" value="ABC_transporter-like_CS"/>
</dbReference>
<dbReference type="InterPro" id="IPR011527">
    <property type="entry name" value="ABC1_TM_dom"/>
</dbReference>
<evidence type="ECO:0000256" key="19">
    <source>
        <dbReference type="ARBA" id="ARBA00047576"/>
    </source>
</evidence>
<evidence type="ECO:0000256" key="3">
    <source>
        <dbReference type="ARBA" id="ARBA00012191"/>
    </source>
</evidence>
<evidence type="ECO:0000256" key="16">
    <source>
        <dbReference type="ARBA" id="ARBA00034018"/>
    </source>
</evidence>
<keyword evidence="6" id="KW-0597">Phosphoprotein</keyword>
<evidence type="ECO:0000256" key="1">
    <source>
        <dbReference type="ARBA" id="ARBA00004554"/>
    </source>
</evidence>
<dbReference type="CDD" id="cd18605">
    <property type="entry name" value="ABC_6TM_MRP7_D2_like"/>
    <property type="match status" value="1"/>
</dbReference>
<feature type="region of interest" description="Disordered" evidence="23">
    <location>
        <begin position="78"/>
        <end position="113"/>
    </location>
</feature>
<dbReference type="InterPro" id="IPR043128">
    <property type="entry name" value="Rev_trsase/Diguanyl_cyclase"/>
</dbReference>
<dbReference type="InterPro" id="IPR003439">
    <property type="entry name" value="ABC_transporter-like_ATP-bd"/>
</dbReference>
<dbReference type="GO" id="GO:0008559">
    <property type="term" value="F:ABC-type xenobiotic transporter activity"/>
    <property type="evidence" value="ECO:0007669"/>
    <property type="project" value="UniProtKB-EC"/>
</dbReference>
<feature type="transmembrane region" description="Helical" evidence="24">
    <location>
        <begin position="1354"/>
        <end position="1372"/>
    </location>
</feature>
<dbReference type="PROSITE" id="PS00211">
    <property type="entry name" value="ABC_TRANSPORTER_1"/>
    <property type="match status" value="1"/>
</dbReference>
<dbReference type="InterPro" id="IPR050173">
    <property type="entry name" value="ABC_transporter_C-like"/>
</dbReference>
<comment type="catalytic activity">
    <reaction evidence="16">
        <text>ATP + H2O + xenobioticSide 1 = ADP + phosphate + xenobioticSide 2.</text>
        <dbReference type="EC" id="7.6.2.2"/>
    </reaction>
</comment>
<feature type="transmembrane region" description="Helical" evidence="24">
    <location>
        <begin position="1084"/>
        <end position="1102"/>
    </location>
</feature>
<evidence type="ECO:0000256" key="18">
    <source>
        <dbReference type="ARBA" id="ARBA00047523"/>
    </source>
</evidence>
<keyword evidence="10" id="KW-0067">ATP-binding</keyword>
<dbReference type="InterPro" id="IPR027417">
    <property type="entry name" value="P-loop_NTPase"/>
</dbReference>
<feature type="transmembrane region" description="Helical" evidence="24">
    <location>
        <begin position="207"/>
        <end position="227"/>
    </location>
</feature>
<dbReference type="GO" id="GO:0016887">
    <property type="term" value="F:ATP hydrolysis activity"/>
    <property type="evidence" value="ECO:0007669"/>
    <property type="project" value="InterPro"/>
</dbReference>
<dbReference type="Pfam" id="PF00664">
    <property type="entry name" value="ABC_membrane"/>
    <property type="match status" value="2"/>
</dbReference>
<dbReference type="SUPFAM" id="SSF90123">
    <property type="entry name" value="ABC transporter transmembrane region"/>
    <property type="match status" value="2"/>
</dbReference>
<accession>A0AAV7R8T4</accession>
<dbReference type="CDD" id="cd03250">
    <property type="entry name" value="ABCC_MRP_domain1"/>
    <property type="match status" value="1"/>
</dbReference>
<evidence type="ECO:0000256" key="14">
    <source>
        <dbReference type="ARBA" id="ARBA00023136"/>
    </source>
</evidence>
<dbReference type="CDD" id="cd18598">
    <property type="entry name" value="ABC_6TM_MRP7_D1_like"/>
    <property type="match status" value="1"/>
</dbReference>
<feature type="compositionally biased region" description="Polar residues" evidence="23">
    <location>
        <begin position="434"/>
        <end position="445"/>
    </location>
</feature>
<evidence type="ECO:0000256" key="8">
    <source>
        <dbReference type="ARBA" id="ARBA00022737"/>
    </source>
</evidence>
<evidence type="ECO:0000313" key="28">
    <source>
        <dbReference type="Proteomes" id="UP001066276"/>
    </source>
</evidence>
<evidence type="ECO:0000259" key="25">
    <source>
        <dbReference type="PROSITE" id="PS50893"/>
    </source>
</evidence>
<evidence type="ECO:0000259" key="26">
    <source>
        <dbReference type="PROSITE" id="PS50929"/>
    </source>
</evidence>
<dbReference type="InterPro" id="IPR043502">
    <property type="entry name" value="DNA/RNA_pol_sf"/>
</dbReference>
<evidence type="ECO:0000256" key="2">
    <source>
        <dbReference type="ARBA" id="ARBA00009726"/>
    </source>
</evidence>
<dbReference type="SMART" id="SM00382">
    <property type="entry name" value="AAA"/>
    <property type="match status" value="2"/>
</dbReference>
<keyword evidence="14 24" id="KW-0472">Membrane</keyword>
<gene>
    <name evidence="27" type="ORF">NDU88_001338</name>
</gene>
<dbReference type="PANTHER" id="PTHR24223">
    <property type="entry name" value="ATP-BINDING CASSETTE SUB-FAMILY C"/>
    <property type="match status" value="1"/>
</dbReference>
<feature type="transmembrane region" description="Helical" evidence="24">
    <location>
        <begin position="604"/>
        <end position="627"/>
    </location>
</feature>
<keyword evidence="5" id="KW-1003">Cell membrane</keyword>
<dbReference type="GO" id="GO:0006869">
    <property type="term" value="P:lipid transport"/>
    <property type="evidence" value="ECO:0007669"/>
    <property type="project" value="UniProtKB-KW"/>
</dbReference>